<dbReference type="AlphaFoldDB" id="H6N7R6"/>
<accession>H6N7R6</accession>
<evidence type="ECO:0000313" key="1">
    <source>
        <dbReference type="EMBL" id="AEW45688.1"/>
    </source>
</evidence>
<dbReference type="HOGENOM" id="CLU_098620_3_0_14"/>
<name>H6N7R6_MYCHN</name>
<organism evidence="1 2">
    <name type="scientific">Mycoplasma haemocanis (strain Illinois)</name>
    <dbReference type="NCBI Taxonomy" id="1111676"/>
    <lineage>
        <taxon>Bacteria</taxon>
        <taxon>Bacillati</taxon>
        <taxon>Mycoplasmatota</taxon>
        <taxon>Mollicutes</taxon>
        <taxon>Mycoplasmataceae</taxon>
        <taxon>Mycoplasma</taxon>
    </lineage>
</organism>
<keyword evidence="2" id="KW-1185">Reference proteome</keyword>
<proteinExistence type="predicted"/>
<dbReference type="STRING" id="1111676.MHC_04160"/>
<gene>
    <name evidence="1" type="ordered locus">MHC_04160</name>
</gene>
<reference evidence="1 2" key="1">
    <citation type="journal article" date="2012" name="J. Bacteriol.">
        <title>Complete genome sequence of Mycoplasma haemocanis strain Illinois.</title>
        <authorList>
            <person name="do Nascimento N.C."/>
            <person name="Guimaraes A.M."/>
            <person name="Santos A.P."/>
            <person name="Sanmiguel P.J."/>
            <person name="Messick J.B."/>
        </authorList>
    </citation>
    <scope>NUCLEOTIDE SEQUENCE [LARGE SCALE GENOMIC DNA]</scope>
    <source>
        <strain evidence="1 2">Illinois</strain>
    </source>
</reference>
<dbReference type="KEGG" id="mhe:MHC_04160"/>
<dbReference type="Proteomes" id="UP000009135">
    <property type="component" value="Chromosome"/>
</dbReference>
<sequence>MNYLYIVGVGALGVAFGGGAYLVHSSTTKTSESTLRDRLKKDHYLVMDPHDGNWTTVLLKYKDTGILANKKFSDLTGEITDQALKKKCNRVLSSNDSSLYEKAKIWCTVPRTIQQRLEDLKTKLLKTVGDDESGDKASWNKLKDKYHQATVDQKIKGFTINNPSEDNAWQSLRTECAKHLNKERWDDEYEYYLDKVSDWCSNKE</sequence>
<evidence type="ECO:0000313" key="2">
    <source>
        <dbReference type="Proteomes" id="UP000009135"/>
    </source>
</evidence>
<protein>
    <submittedName>
        <fullName evidence="1">Uncharacterized protein</fullName>
    </submittedName>
</protein>
<dbReference type="OrthoDB" id="9823425at2"/>
<dbReference type="EMBL" id="CP003199">
    <property type="protein sequence ID" value="AEW45688.1"/>
    <property type="molecule type" value="Genomic_DNA"/>
</dbReference>